<evidence type="ECO:0008006" key="3">
    <source>
        <dbReference type="Google" id="ProtNLM"/>
    </source>
</evidence>
<dbReference type="RefSeq" id="WP_200755670.1">
    <property type="nucleotide sequence ID" value="NZ_AP023322.1"/>
</dbReference>
<dbReference type="KEGG" id="copr:Cop2CBH44_10140"/>
<evidence type="ECO:0000313" key="1">
    <source>
        <dbReference type="EMBL" id="BCI62661.1"/>
    </source>
</evidence>
<dbReference type="EMBL" id="AP023322">
    <property type="protein sequence ID" value="BCI62661.1"/>
    <property type="molecule type" value="Genomic_DNA"/>
</dbReference>
<organism evidence="1 2">
    <name type="scientific">Coprobacter secundus subsp. similis</name>
    <dbReference type="NCBI Taxonomy" id="2751153"/>
    <lineage>
        <taxon>Bacteria</taxon>
        <taxon>Pseudomonadati</taxon>
        <taxon>Bacteroidota</taxon>
        <taxon>Bacteroidia</taxon>
        <taxon>Bacteroidales</taxon>
        <taxon>Barnesiellaceae</taxon>
        <taxon>Coprobacter</taxon>
    </lineage>
</organism>
<dbReference type="InterPro" id="IPR009351">
    <property type="entry name" value="AlkZ-like"/>
</dbReference>
<dbReference type="AlphaFoldDB" id="A0A7G1HVV3"/>
<dbReference type="Proteomes" id="UP000594042">
    <property type="component" value="Chromosome"/>
</dbReference>
<name>A0A7G1HVV3_9BACT</name>
<sequence length="347" mass="40136">MITDIRLLSQQLVNPTYNSPAELVKWMGALQAQNYEMSKWAIGIRLKSCNLNSIDEALLQGKIIRMHIMRPTWHFVAAEDVRWMLQLSSKRIRSANESFGKQWNITEKTYSRCNRLIEKALEEYQNMTKQEIGTVLKNYGIPTDIHLLSRYLTRAETEGIICSGIDKNGKPTYALLNKRIPPTKALHHDEALSKLATAYFRSHSPASLQDFVWWSGLTVTEARKAISNIEHNLIQDKKLYIHNTYTITPTIKSKNILHLLPPFDEYLISYKDRTSVIETQHHSKAFNTFGTFYPVILYNGKIIGNWNRPPKGKTTIETSFFDPNISINRTLIETAKKRYLTVMNFIR</sequence>
<accession>A0A7G1HVV3</accession>
<gene>
    <name evidence="1" type="ORF">Cop2CBH44_10140</name>
</gene>
<dbReference type="PANTHER" id="PTHR38479:SF2">
    <property type="entry name" value="WINGED HELIX DNA-BINDING DOMAIN-CONTAINING PROTEIN"/>
    <property type="match status" value="1"/>
</dbReference>
<reference evidence="2" key="1">
    <citation type="submission" date="2020-07" db="EMBL/GenBank/DDBJ databases">
        <title>Complete genome sequencing of Coprobacter sp. strain 2CBH44.</title>
        <authorList>
            <person name="Sakamoto M."/>
            <person name="Murakami T."/>
            <person name="Mori H."/>
        </authorList>
    </citation>
    <scope>NUCLEOTIDE SEQUENCE [LARGE SCALE GENOMIC DNA]</scope>
    <source>
        <strain evidence="2">2CBH44</strain>
    </source>
</reference>
<dbReference type="PANTHER" id="PTHR38479">
    <property type="entry name" value="LMO0824 PROTEIN"/>
    <property type="match status" value="1"/>
</dbReference>
<keyword evidence="2" id="KW-1185">Reference proteome</keyword>
<dbReference type="Pfam" id="PF06224">
    <property type="entry name" value="AlkZ-like"/>
    <property type="match status" value="1"/>
</dbReference>
<evidence type="ECO:0000313" key="2">
    <source>
        <dbReference type="Proteomes" id="UP000594042"/>
    </source>
</evidence>
<protein>
    <recommendedName>
        <fullName evidence="3">Winged helix DNA-binding domain-containing protein</fullName>
    </recommendedName>
</protein>
<proteinExistence type="predicted"/>